<keyword evidence="3" id="KW-0732">Signal</keyword>
<feature type="compositionally biased region" description="Polar residues" evidence="1">
    <location>
        <begin position="380"/>
        <end position="390"/>
    </location>
</feature>
<feature type="compositionally biased region" description="Gly residues" evidence="1">
    <location>
        <begin position="420"/>
        <end position="446"/>
    </location>
</feature>
<dbReference type="Proteomes" id="UP001140074">
    <property type="component" value="Unassembled WGS sequence"/>
</dbReference>
<evidence type="ECO:0000256" key="2">
    <source>
        <dbReference type="SAM" id="Phobius"/>
    </source>
</evidence>
<evidence type="ECO:0000256" key="3">
    <source>
        <dbReference type="SAM" id="SignalP"/>
    </source>
</evidence>
<keyword evidence="2" id="KW-1133">Transmembrane helix</keyword>
<feature type="signal peptide" evidence="3">
    <location>
        <begin position="1"/>
        <end position="22"/>
    </location>
</feature>
<feature type="region of interest" description="Disordered" evidence="1">
    <location>
        <begin position="293"/>
        <end position="480"/>
    </location>
</feature>
<sequence>MLSSLPLLLAALGLLLLQLVSARSTGLAVRAVSAADMNTFRGAVLVKNGQPTSCEFALIDNQSAFLAANCLDFSNGQVNQNTKYEIYFDKAKGQGPGRATLIPDKIRVHPLYNPTSFANNIAVVEFNYSDQGTWINYISVNSLEWASVVNVRRQLLSPSAQSWGSPLVQSQTGNDPNCFKASALFKSNVRDMVCSVHSLSSPISNKCTVPYGALYGVSQNAMAISAIYSHTVVYNNNMCSGGQSYNYFTMLSNYTRYASSVLGRRVYEYIEKPDLYKTMWHTTSHHFQNEDAMNSAGTSQFGGDLYAEPEPEPQPEPQPQQSPNPGPKPSPSASNKPQPSKPTPTNNSDNHGGGSIGPGVSISNSDNGDDEFVLKPIDTSGLSDNPNSAVTLVDPADNESQSNGVIVSESSSSNDAFGDGDSGTGGNGTGGNGTGGNGTGGSGGNGHKPADGNNNNNNNGSGGNNSGNTGGLETSPDSGVKANGLPKKTIIALAVSIPILFLLLGVGLFFIYRNYKKRQADRKWSPGSSHLRNNMRVIMEEIGGASDSLNFPGPKEDVNKPTVYQFSHPLASKGT</sequence>
<dbReference type="Gene3D" id="2.40.10.10">
    <property type="entry name" value="Trypsin-like serine proteases"/>
    <property type="match status" value="1"/>
</dbReference>
<keyword evidence="5" id="KW-1185">Reference proteome</keyword>
<feature type="compositionally biased region" description="Low complexity" evidence="1">
    <location>
        <begin position="400"/>
        <end position="414"/>
    </location>
</feature>
<dbReference type="EMBL" id="JANBUY010000097">
    <property type="protein sequence ID" value="KAJ2864164.1"/>
    <property type="molecule type" value="Genomic_DNA"/>
</dbReference>
<name>A0A9W8M3E9_9FUNG</name>
<dbReference type="InterPro" id="IPR043504">
    <property type="entry name" value="Peptidase_S1_PA_chymotrypsin"/>
</dbReference>
<accession>A0A9W8M3E9</accession>
<comment type="caution">
    <text evidence="4">The sequence shown here is derived from an EMBL/GenBank/DDBJ whole genome shotgun (WGS) entry which is preliminary data.</text>
</comment>
<evidence type="ECO:0000313" key="5">
    <source>
        <dbReference type="Proteomes" id="UP001140074"/>
    </source>
</evidence>
<evidence type="ECO:0000313" key="4">
    <source>
        <dbReference type="EMBL" id="KAJ2864164.1"/>
    </source>
</evidence>
<feature type="chain" id="PRO_5040894795" description="Peptidase S1 domain-containing protein" evidence="3">
    <location>
        <begin position="23"/>
        <end position="575"/>
    </location>
</feature>
<feature type="compositionally biased region" description="Gly residues" evidence="1">
    <location>
        <begin position="460"/>
        <end position="470"/>
    </location>
</feature>
<dbReference type="AlphaFoldDB" id="A0A9W8M3E9"/>
<feature type="transmembrane region" description="Helical" evidence="2">
    <location>
        <begin position="490"/>
        <end position="512"/>
    </location>
</feature>
<organism evidence="4 5">
    <name type="scientific">Coemansia aciculifera</name>
    <dbReference type="NCBI Taxonomy" id="417176"/>
    <lineage>
        <taxon>Eukaryota</taxon>
        <taxon>Fungi</taxon>
        <taxon>Fungi incertae sedis</taxon>
        <taxon>Zoopagomycota</taxon>
        <taxon>Kickxellomycotina</taxon>
        <taxon>Kickxellomycetes</taxon>
        <taxon>Kickxellales</taxon>
        <taxon>Kickxellaceae</taxon>
        <taxon>Coemansia</taxon>
    </lineage>
</organism>
<reference evidence="4" key="1">
    <citation type="submission" date="2022-07" db="EMBL/GenBank/DDBJ databases">
        <title>Phylogenomic reconstructions and comparative analyses of Kickxellomycotina fungi.</title>
        <authorList>
            <person name="Reynolds N.K."/>
            <person name="Stajich J.E."/>
            <person name="Barry K."/>
            <person name="Grigoriev I.V."/>
            <person name="Crous P."/>
            <person name="Smith M.E."/>
        </authorList>
    </citation>
    <scope>NUCLEOTIDE SEQUENCE</scope>
    <source>
        <strain evidence="4">RSA 476</strain>
    </source>
</reference>
<keyword evidence="2" id="KW-0812">Transmembrane</keyword>
<keyword evidence="2" id="KW-0472">Membrane</keyword>
<dbReference type="SUPFAM" id="SSF50494">
    <property type="entry name" value="Trypsin-like serine proteases"/>
    <property type="match status" value="1"/>
</dbReference>
<gene>
    <name evidence="4" type="ORF">GGH94_003112</name>
</gene>
<evidence type="ECO:0000256" key="1">
    <source>
        <dbReference type="SAM" id="MobiDB-lite"/>
    </source>
</evidence>
<protein>
    <recommendedName>
        <fullName evidence="6">Peptidase S1 domain-containing protein</fullName>
    </recommendedName>
</protein>
<feature type="compositionally biased region" description="Pro residues" evidence="1">
    <location>
        <begin position="314"/>
        <end position="330"/>
    </location>
</feature>
<dbReference type="InterPro" id="IPR009003">
    <property type="entry name" value="Peptidase_S1_PA"/>
</dbReference>
<evidence type="ECO:0008006" key="6">
    <source>
        <dbReference type="Google" id="ProtNLM"/>
    </source>
</evidence>
<proteinExistence type="predicted"/>